<keyword evidence="2" id="KW-1185">Reference proteome</keyword>
<evidence type="ECO:0000313" key="2">
    <source>
        <dbReference type="Proteomes" id="UP001472677"/>
    </source>
</evidence>
<comment type="caution">
    <text evidence="1">The sequence shown here is derived from an EMBL/GenBank/DDBJ whole genome shotgun (WGS) entry which is preliminary data.</text>
</comment>
<dbReference type="EMBL" id="JBBPBM010000014">
    <property type="protein sequence ID" value="KAK8560206.1"/>
    <property type="molecule type" value="Genomic_DNA"/>
</dbReference>
<evidence type="ECO:0000313" key="1">
    <source>
        <dbReference type="EMBL" id="KAK8560206.1"/>
    </source>
</evidence>
<dbReference type="Proteomes" id="UP001472677">
    <property type="component" value="Unassembled WGS sequence"/>
</dbReference>
<gene>
    <name evidence="1" type="ORF">V6N12_013006</name>
</gene>
<reference evidence="1 2" key="1">
    <citation type="journal article" date="2024" name="G3 (Bethesda)">
        <title>Genome assembly of Hibiscus sabdariffa L. provides insights into metabolisms of medicinal natural products.</title>
        <authorList>
            <person name="Kim T."/>
        </authorList>
    </citation>
    <scope>NUCLEOTIDE SEQUENCE [LARGE SCALE GENOMIC DNA]</scope>
    <source>
        <strain evidence="1">TK-2024</strain>
        <tissue evidence="1">Old leaves</tissue>
    </source>
</reference>
<protein>
    <submittedName>
        <fullName evidence="1">Uncharacterized protein</fullName>
    </submittedName>
</protein>
<name>A0ABR2EGH3_9ROSI</name>
<sequence length="71" mass="7578">MVFIPRHGSKCSVEEGSQVAKDCCQIEKNKLRTSSPATDFDKEGASTETTEGVYCQALNEKGVGPPARGVC</sequence>
<organism evidence="1 2">
    <name type="scientific">Hibiscus sabdariffa</name>
    <name type="common">roselle</name>
    <dbReference type="NCBI Taxonomy" id="183260"/>
    <lineage>
        <taxon>Eukaryota</taxon>
        <taxon>Viridiplantae</taxon>
        <taxon>Streptophyta</taxon>
        <taxon>Embryophyta</taxon>
        <taxon>Tracheophyta</taxon>
        <taxon>Spermatophyta</taxon>
        <taxon>Magnoliopsida</taxon>
        <taxon>eudicotyledons</taxon>
        <taxon>Gunneridae</taxon>
        <taxon>Pentapetalae</taxon>
        <taxon>rosids</taxon>
        <taxon>malvids</taxon>
        <taxon>Malvales</taxon>
        <taxon>Malvaceae</taxon>
        <taxon>Malvoideae</taxon>
        <taxon>Hibiscus</taxon>
    </lineage>
</organism>
<proteinExistence type="predicted"/>
<accession>A0ABR2EGH3</accession>